<proteinExistence type="predicted"/>
<dbReference type="GO" id="GO:0000287">
    <property type="term" value="F:magnesium ion binding"/>
    <property type="evidence" value="ECO:0007669"/>
    <property type="project" value="InterPro"/>
</dbReference>
<feature type="domain" description="4'-phosphopantetheinyl transferase" evidence="3">
    <location>
        <begin position="146"/>
        <end position="225"/>
    </location>
</feature>
<dbReference type="eggNOG" id="KOG0945">
    <property type="taxonomic scope" value="Eukaryota"/>
</dbReference>
<dbReference type="STRING" id="981085.W9QUA7"/>
<evidence type="ECO:0000313" key="4">
    <source>
        <dbReference type="EMBL" id="EXB54576.1"/>
    </source>
</evidence>
<reference evidence="5" key="1">
    <citation type="submission" date="2013-01" db="EMBL/GenBank/DDBJ databases">
        <title>Draft Genome Sequence of a Mulberry Tree, Morus notabilis C.K. Schneid.</title>
        <authorList>
            <person name="He N."/>
            <person name="Zhao S."/>
        </authorList>
    </citation>
    <scope>NUCLEOTIDE SEQUENCE</scope>
</reference>
<evidence type="ECO:0000256" key="1">
    <source>
        <dbReference type="ARBA" id="ARBA00013172"/>
    </source>
</evidence>
<dbReference type="InterPro" id="IPR037143">
    <property type="entry name" value="4-PPantetheinyl_Trfase_dom_sf"/>
</dbReference>
<dbReference type="FunFam" id="3.90.470.20:FF:000010">
    <property type="entry name" value="L-aminoadipate-semialdehyde dehydrogenase-phosphopantetheinyl transferase"/>
    <property type="match status" value="1"/>
</dbReference>
<dbReference type="PANTHER" id="PTHR12215">
    <property type="entry name" value="PHOSPHOPANTETHEINE TRANSFERASE"/>
    <property type="match status" value="1"/>
</dbReference>
<dbReference type="GO" id="GO:0005829">
    <property type="term" value="C:cytosol"/>
    <property type="evidence" value="ECO:0007669"/>
    <property type="project" value="TreeGrafter"/>
</dbReference>
<evidence type="ECO:0000313" key="5">
    <source>
        <dbReference type="Proteomes" id="UP000030645"/>
    </source>
</evidence>
<protein>
    <recommendedName>
        <fullName evidence="1">holo-[acyl-carrier-protein] synthase</fullName>
        <ecNumber evidence="1">2.7.8.7</ecNumber>
    </recommendedName>
</protein>
<dbReference type="GO" id="GO:0008897">
    <property type="term" value="F:holo-[acyl-carrier-protein] synthase activity"/>
    <property type="evidence" value="ECO:0007669"/>
    <property type="project" value="UniProtKB-EC"/>
</dbReference>
<keyword evidence="2 4" id="KW-0808">Transferase</keyword>
<dbReference type="EC" id="2.7.8.7" evidence="1"/>
<keyword evidence="5" id="KW-1185">Reference proteome</keyword>
<sequence length="311" mass="35464">MNFHCFQRSFSPASSSYQSPLVPVNLPSPMETHFWFVLPDQIRSSSLMNRYSELLSPCEKDHVLSMRGDQLRKSALLARALVRTTIARYVDQTNSLVDPKSLKFRKNSYGKPEVDWENADWQPAPLHFNISHTSSLIACGVTVDAQIGIDVEEKARKIKSHVLAFARRYFSSHELEHLSAITNPEIQRQEFMKLWTLKEAYVKALGRGFSAAPFNTFTIRFRPVIPKGEIRVLKDTDKKASEIIVESFDDPNILTSNWQFALMELDGSHYAAICMEKAKLVEGKEPLPLRLSVRRTIPFVEDECITGTNML</sequence>
<organism evidence="4 5">
    <name type="scientific">Morus notabilis</name>
    <dbReference type="NCBI Taxonomy" id="981085"/>
    <lineage>
        <taxon>Eukaryota</taxon>
        <taxon>Viridiplantae</taxon>
        <taxon>Streptophyta</taxon>
        <taxon>Embryophyta</taxon>
        <taxon>Tracheophyta</taxon>
        <taxon>Spermatophyta</taxon>
        <taxon>Magnoliopsida</taxon>
        <taxon>eudicotyledons</taxon>
        <taxon>Gunneridae</taxon>
        <taxon>Pentapetalae</taxon>
        <taxon>rosids</taxon>
        <taxon>fabids</taxon>
        <taxon>Rosales</taxon>
        <taxon>Moraceae</taxon>
        <taxon>Moreae</taxon>
        <taxon>Morus</taxon>
    </lineage>
</organism>
<dbReference type="SUPFAM" id="SSF56214">
    <property type="entry name" value="4'-phosphopantetheinyl transferase"/>
    <property type="match status" value="2"/>
</dbReference>
<dbReference type="EMBL" id="KE344192">
    <property type="protein sequence ID" value="EXB54576.1"/>
    <property type="molecule type" value="Genomic_DNA"/>
</dbReference>
<evidence type="ECO:0000256" key="2">
    <source>
        <dbReference type="ARBA" id="ARBA00022679"/>
    </source>
</evidence>
<dbReference type="InterPro" id="IPR008278">
    <property type="entry name" value="4-PPantetheinyl_Trfase_dom"/>
</dbReference>
<dbReference type="GO" id="GO:0019878">
    <property type="term" value="P:lysine biosynthetic process via aminoadipic acid"/>
    <property type="evidence" value="ECO:0007669"/>
    <property type="project" value="TreeGrafter"/>
</dbReference>
<dbReference type="FunFam" id="3.90.470.20:FF:000011">
    <property type="entry name" value="Os08g0243100 protein"/>
    <property type="match status" value="1"/>
</dbReference>
<name>W9QUA7_9ROSA</name>
<dbReference type="Gene3D" id="3.90.470.20">
    <property type="entry name" value="4'-phosphopantetheinyl transferase domain"/>
    <property type="match status" value="2"/>
</dbReference>
<gene>
    <name evidence="4" type="ORF">L484_019145</name>
</gene>
<dbReference type="AlphaFoldDB" id="W9QUA7"/>
<dbReference type="Proteomes" id="UP000030645">
    <property type="component" value="Unassembled WGS sequence"/>
</dbReference>
<dbReference type="PANTHER" id="PTHR12215:SF15">
    <property type="entry name" value="4'-PHOSPHOPANTETHEINYL TRANSFERASE SUPERFAMILY-RELATED"/>
    <property type="match status" value="1"/>
</dbReference>
<dbReference type="InterPro" id="IPR050559">
    <property type="entry name" value="P-Pant_transferase_sf"/>
</dbReference>
<accession>W9QUA7</accession>
<evidence type="ECO:0000259" key="3">
    <source>
        <dbReference type="Pfam" id="PF01648"/>
    </source>
</evidence>
<dbReference type="Pfam" id="PF01648">
    <property type="entry name" value="ACPS"/>
    <property type="match status" value="1"/>
</dbReference>